<accession>A0A1Q2LJ71</accession>
<evidence type="ECO:0000256" key="4">
    <source>
        <dbReference type="ARBA" id="ARBA00022737"/>
    </source>
</evidence>
<keyword evidence="4" id="KW-0677">Repeat</keyword>
<feature type="compositionally biased region" description="Polar residues" evidence="9">
    <location>
        <begin position="680"/>
        <end position="689"/>
    </location>
</feature>
<dbReference type="InterPro" id="IPR011990">
    <property type="entry name" value="TPR-like_helical_dom_sf"/>
</dbReference>
<evidence type="ECO:0000256" key="1">
    <source>
        <dbReference type="ARBA" id="ARBA00001526"/>
    </source>
</evidence>
<dbReference type="EC" id="3.5.2.6" evidence="3"/>
<dbReference type="GO" id="GO:0046677">
    <property type="term" value="P:response to antibiotic"/>
    <property type="evidence" value="ECO:0007669"/>
    <property type="project" value="UniProtKB-KW"/>
</dbReference>
<dbReference type="SMART" id="SM00671">
    <property type="entry name" value="SEL1"/>
    <property type="match status" value="10"/>
</dbReference>
<evidence type="ECO:0000256" key="7">
    <source>
        <dbReference type="ARBA" id="ARBA00023157"/>
    </source>
</evidence>
<evidence type="ECO:0000256" key="5">
    <source>
        <dbReference type="ARBA" id="ARBA00022801"/>
    </source>
</evidence>
<dbReference type="EMBL" id="CP019645">
    <property type="protein sequence ID" value="AQQ59972.1"/>
    <property type="molecule type" value="Genomic_DNA"/>
</dbReference>
<dbReference type="PANTHER" id="PTHR13891:SF1">
    <property type="entry name" value="CYTOCHROME C OXIDASE ASSEMBLY FACTOR 7"/>
    <property type="match status" value="1"/>
</dbReference>
<protein>
    <recommendedName>
        <fullName evidence="3">beta-lactamase</fullName>
        <ecNumber evidence="3">3.5.2.6</ecNumber>
    </recommendedName>
</protein>
<dbReference type="AlphaFoldDB" id="A0A1Q2LJ71"/>
<dbReference type="InterPro" id="IPR006597">
    <property type="entry name" value="Sel1-like"/>
</dbReference>
<evidence type="ECO:0000256" key="8">
    <source>
        <dbReference type="ARBA" id="ARBA00023251"/>
    </source>
</evidence>
<evidence type="ECO:0000256" key="9">
    <source>
        <dbReference type="SAM" id="MobiDB-lite"/>
    </source>
</evidence>
<evidence type="ECO:0000313" key="10">
    <source>
        <dbReference type="EMBL" id="AQQ59972.1"/>
    </source>
</evidence>
<feature type="compositionally biased region" description="Polar residues" evidence="9">
    <location>
        <begin position="702"/>
        <end position="716"/>
    </location>
</feature>
<keyword evidence="8" id="KW-0046">Antibiotic resistance</keyword>
<dbReference type="KEGG" id="hbl:XJ32_07595"/>
<feature type="region of interest" description="Disordered" evidence="9">
    <location>
        <begin position="680"/>
        <end position="725"/>
    </location>
</feature>
<dbReference type="Proteomes" id="UP000188298">
    <property type="component" value="Chromosome"/>
</dbReference>
<sequence>MRNNFIAYIVIFMALFSLSYGKNGVLNDECKNNFSPACLALLEQAKKENNKENIALYKTKLLDIMESACKKDYQTCLVLSRIYEERENAAIQAIKKDIQAQKIPAQIPLPDSNYTDETKKFFTDTESIVSLMREKPDQSKALQYQERAVNMLEHTCYDSNVGACLYLRYFYEYGIGVAQNRPKAERLVNLALDFAAKECMLGDMQSCKLLNPYKEYREKIAKDLGELNRKCDEKDSIACYQISLYYTQDFYISDNIDTYDDKSDFVKAARFLQKACKLDTNACDDTIFNIKYAKECIMDNDMRACSSVQNVRPEFFSLACDSGDMTSCYELRHLPTFNDTKRYVKLLQRICRGGIIESCTELANMYENGDRVAKNKEKALGFMQRACAWSMKKGEAGNHCYFAGLGYERGEYVKQDIEKAIEAYQYACQISDENSAACERLGVLHENYRQDMRSALKWYEKACNLSKDSVISCMQLAKHSINGEYLAINEKDSIRIYEELLEHKEAPHDEIYYNLANIYSTFEFQNKHTHTTKENSHVNYAKALQYYKRACSLGLQNACKKKLTLPNLAKECKAENANSCYQLATLLELIQKDSSYQNMLIMPNKDSLQIEITNNTKPLAKGNDKTLRLLLYKQACKGNVAEACIRFYNETKGVFEKDFVLQESMCKNLKALPLDQMQDSKNIDSISKQNKTKTQERKDSSNDLGTFSYSGTQGQGQDEKDSKPVKTTLNAKSICLDFAKDAIKESEYQKAINALEPYQTKDDAIALDLLAKAYFYAKEYNKTFDTYKRIYALDIPNDYFYLAQMYANGFGVRQSYEKAMNIYKLSQSAKNYHSARSYLGLAEMYANGLGVQKSIFNAKDYYKLACPLDTNDEAKVANEACANLGSIIYNEGDFRTAQKYYLKACEMGYNGDIISCDKK</sequence>
<dbReference type="GO" id="GO:0008800">
    <property type="term" value="F:beta-lactamase activity"/>
    <property type="evidence" value="ECO:0007669"/>
    <property type="project" value="UniProtKB-EC"/>
</dbReference>
<evidence type="ECO:0000313" key="11">
    <source>
        <dbReference type="Proteomes" id="UP000188298"/>
    </source>
</evidence>
<comment type="similarity">
    <text evidence="2">Belongs to the hcp beta-lactamase family.</text>
</comment>
<keyword evidence="6" id="KW-0802">TPR repeat</keyword>
<comment type="catalytic activity">
    <reaction evidence="1">
        <text>a beta-lactam + H2O = a substituted beta-amino acid</text>
        <dbReference type="Rhea" id="RHEA:20401"/>
        <dbReference type="ChEBI" id="CHEBI:15377"/>
        <dbReference type="ChEBI" id="CHEBI:35627"/>
        <dbReference type="ChEBI" id="CHEBI:140347"/>
        <dbReference type="EC" id="3.5.2.6"/>
    </reaction>
</comment>
<dbReference type="RefSeq" id="WP_077388895.1">
    <property type="nucleotide sequence ID" value="NZ_CP019645.1"/>
</dbReference>
<organism evidence="10 11">
    <name type="scientific">Helicobacter bilis</name>
    <dbReference type="NCBI Taxonomy" id="37372"/>
    <lineage>
        <taxon>Bacteria</taxon>
        <taxon>Pseudomonadati</taxon>
        <taxon>Campylobacterota</taxon>
        <taxon>Epsilonproteobacteria</taxon>
        <taxon>Campylobacterales</taxon>
        <taxon>Helicobacteraceae</taxon>
        <taxon>Helicobacter</taxon>
    </lineage>
</organism>
<dbReference type="SUPFAM" id="SSF81901">
    <property type="entry name" value="HCP-like"/>
    <property type="match status" value="4"/>
</dbReference>
<dbReference type="Gene3D" id="1.25.40.10">
    <property type="entry name" value="Tetratricopeptide repeat domain"/>
    <property type="match status" value="3"/>
</dbReference>
<dbReference type="Pfam" id="PF08238">
    <property type="entry name" value="Sel1"/>
    <property type="match status" value="9"/>
</dbReference>
<dbReference type="PANTHER" id="PTHR13891">
    <property type="entry name" value="CYTOCHROME C OXIDASE ASSEMBLY FACTOR 7"/>
    <property type="match status" value="1"/>
</dbReference>
<keyword evidence="5" id="KW-0378">Hydrolase</keyword>
<keyword evidence="7" id="KW-1015">Disulfide bond</keyword>
<reference evidence="10 11" key="1">
    <citation type="submission" date="2017-02" db="EMBL/GenBank/DDBJ databases">
        <title>Whole genome sequencing of Helicobacter bilis strain AAQJH.</title>
        <authorList>
            <person name="Conlan S."/>
            <person name="Thomas P.J."/>
            <person name="Mullikin J."/>
            <person name="Palmore T.N."/>
            <person name="Frank K.M."/>
            <person name="Segre J.A."/>
        </authorList>
    </citation>
    <scope>NUCLEOTIDE SEQUENCE [LARGE SCALE GENOMIC DNA]</scope>
    <source>
        <strain evidence="10 11">AAQJH</strain>
    </source>
</reference>
<gene>
    <name evidence="10" type="ORF">XJ32_07595</name>
</gene>
<evidence type="ECO:0000256" key="3">
    <source>
        <dbReference type="ARBA" id="ARBA00012865"/>
    </source>
</evidence>
<evidence type="ECO:0000256" key="2">
    <source>
        <dbReference type="ARBA" id="ARBA00008486"/>
    </source>
</evidence>
<proteinExistence type="inferred from homology"/>
<dbReference type="InterPro" id="IPR040239">
    <property type="entry name" value="HcpB-like"/>
</dbReference>
<evidence type="ECO:0000256" key="6">
    <source>
        <dbReference type="ARBA" id="ARBA00022803"/>
    </source>
</evidence>
<name>A0A1Q2LJ71_9HELI</name>